<dbReference type="SUPFAM" id="SSF52279">
    <property type="entry name" value="Beta-D-glucan exohydrolase, C-terminal domain"/>
    <property type="match status" value="1"/>
</dbReference>
<dbReference type="Gene3D" id="3.40.50.1700">
    <property type="entry name" value="Glycoside hydrolase family 3 C-terminal domain"/>
    <property type="match status" value="1"/>
</dbReference>
<dbReference type="InterPro" id="IPR041443">
    <property type="entry name" value="Exop_C"/>
</dbReference>
<name>A0ABX0AH81_9GAMM</name>
<evidence type="ECO:0000313" key="7">
    <source>
        <dbReference type="EMBL" id="NDK38619.1"/>
    </source>
</evidence>
<feature type="signal peptide" evidence="3">
    <location>
        <begin position="1"/>
        <end position="39"/>
    </location>
</feature>
<dbReference type="InterPro" id="IPR036881">
    <property type="entry name" value="Glyco_hydro_3_C_sf"/>
</dbReference>
<dbReference type="RefSeq" id="WP_162349195.1">
    <property type="nucleotide sequence ID" value="NZ_QOVG01000004.1"/>
</dbReference>
<dbReference type="SUPFAM" id="SSF51445">
    <property type="entry name" value="(Trans)glycosidases"/>
    <property type="match status" value="1"/>
</dbReference>
<keyword evidence="1" id="KW-0378">Hydrolase</keyword>
<proteinExistence type="predicted"/>
<dbReference type="Pfam" id="PF01915">
    <property type="entry name" value="Glyco_hydro_3_C"/>
    <property type="match status" value="1"/>
</dbReference>
<dbReference type="Gene3D" id="3.20.20.300">
    <property type="entry name" value="Glycoside hydrolase, family 3, N-terminal domain"/>
    <property type="match status" value="1"/>
</dbReference>
<evidence type="ECO:0000256" key="1">
    <source>
        <dbReference type="ARBA" id="ARBA00022801"/>
    </source>
</evidence>
<feature type="chain" id="PRO_5046835622" evidence="3">
    <location>
        <begin position="40"/>
        <end position="864"/>
    </location>
</feature>
<evidence type="ECO:0000259" key="4">
    <source>
        <dbReference type="Pfam" id="PF00933"/>
    </source>
</evidence>
<evidence type="ECO:0000259" key="5">
    <source>
        <dbReference type="Pfam" id="PF01915"/>
    </source>
</evidence>
<protein>
    <submittedName>
        <fullName evidence="7">1,4-beta-D-glucan glucohydrolase</fullName>
    </submittedName>
</protein>
<feature type="domain" description="Glycoside hydrolase family 3 C-terminal" evidence="5">
    <location>
        <begin position="449"/>
        <end position="663"/>
    </location>
</feature>
<dbReference type="InterPro" id="IPR051915">
    <property type="entry name" value="Cellulose_Degrad_GH3"/>
</dbReference>
<evidence type="ECO:0000256" key="2">
    <source>
        <dbReference type="SAM" id="MobiDB-lite"/>
    </source>
</evidence>
<dbReference type="PRINTS" id="PR00133">
    <property type="entry name" value="GLHYDRLASE3"/>
</dbReference>
<gene>
    <name evidence="7" type="ORF">DT603_07160</name>
</gene>
<comment type="caution">
    <text evidence="7">The sequence shown here is derived from an EMBL/GenBank/DDBJ whole genome shotgun (WGS) entry which is preliminary data.</text>
</comment>
<evidence type="ECO:0000313" key="8">
    <source>
        <dbReference type="Proteomes" id="UP001429354"/>
    </source>
</evidence>
<dbReference type="PANTHER" id="PTHR30620">
    <property type="entry name" value="PERIPLASMIC BETA-GLUCOSIDASE-RELATED"/>
    <property type="match status" value="1"/>
</dbReference>
<reference evidence="7 8" key="1">
    <citation type="submission" date="2018-07" db="EMBL/GenBank/DDBJ databases">
        <title>Whole genome Sequencing of Pseudoxanthomonas gei KCTC 32298 (T).</title>
        <authorList>
            <person name="Kumar S."/>
            <person name="Bansal K."/>
            <person name="Kaur A."/>
            <person name="Patil P."/>
            <person name="Sharma S."/>
            <person name="Patil P.B."/>
        </authorList>
    </citation>
    <scope>NUCLEOTIDE SEQUENCE [LARGE SCALE GENOMIC DNA]</scope>
    <source>
        <strain evidence="7 8">KCTC 32298</strain>
    </source>
</reference>
<keyword evidence="3" id="KW-0732">Signal</keyword>
<accession>A0ABX0AH81</accession>
<feature type="domain" description="Glycoside hydrolase family 3 N-terminal" evidence="4">
    <location>
        <begin position="85"/>
        <end position="408"/>
    </location>
</feature>
<dbReference type="InterPro" id="IPR017853">
    <property type="entry name" value="GH"/>
</dbReference>
<feature type="region of interest" description="Disordered" evidence="2">
    <location>
        <begin position="36"/>
        <end position="65"/>
    </location>
</feature>
<dbReference type="Pfam" id="PF00933">
    <property type="entry name" value="Glyco_hydro_3"/>
    <property type="match status" value="1"/>
</dbReference>
<dbReference type="InterPro" id="IPR036962">
    <property type="entry name" value="Glyco_hydro_3_N_sf"/>
</dbReference>
<dbReference type="InterPro" id="IPR001764">
    <property type="entry name" value="Glyco_hydro_3_N"/>
</dbReference>
<dbReference type="InterPro" id="IPR002772">
    <property type="entry name" value="Glyco_hydro_3_C"/>
</dbReference>
<keyword evidence="8" id="KW-1185">Reference proteome</keyword>
<sequence length="864" mass="91362">MSKHHHAGASRAPLRPLSLLVVALAMVAGGSAMPGASEAAEASSSPDAKASAVADPGQWPAMKSPLAVDPALERRIKALLAKMSVEEKVGQLVQGDIASLTPDDVRKYRLGSALAGGNSDPGNDYHATAAQWVALADELYRASMDTRGGHNAIPLLFGIDAVHGHNNLVGATLFPHNIGLGATRDPELMREIAVATAVELRVTGLDWTFAPTLAVPQDDRWGRTYEGYSENPEVVASYAGPLIEGLQGKVGGKDFLSPRHVIATAKHFLGDGGTHDGRDTGDTQVSETVLRDTHGAGYAPALQAGAQAVMASFSSWNGAKMHGNQSLLTGVLKQRMGFDGFVVGDWNAQGQLPGCTTTDCPDAINAGMDMIMAPDTWRGYYESTLKHVKAGRIPMARLDDAVTRILRVKMRAGLFEAGLPSKRALSGQAALLGDPKHRAVARRAVRESLVLLKNQGQLLPLDPKGRILVAGDGADDIGKQSGGWTLTWQGTGLKASDFPGAQSIWAGIQEQVKAAGGGTELSVEGRYSQKPDVAIVVFGEDPYAEFQGDIKTVAYKPASTQDLALLKRLKSEGIKVVAVFLSGRPLWVNREINASDAFVAAWLPGSEGGGIADVLLRGANGKAAHDFRGKLPYSWPRDAVQTPLNVGQANYSPQFAYGYGLTYADKGDLASLSEEPGVDLGANQSDRFFERGALIKGWRLRTTAQDAATSELTRPIESRNVGVSVSAVDHKAQEDAWRFKWTGPGLSKVALVPAQPLDLGRETNGDALLLLTLRRESDVAPDARFFVECGEGCSGSVAVGAQLAALPLDTWTRVGVPLKCFQAANASMGRLTVVPGIEAQAGTQLSISEVGYGTTADRLLECGP</sequence>
<evidence type="ECO:0000259" key="6">
    <source>
        <dbReference type="Pfam" id="PF18559"/>
    </source>
</evidence>
<dbReference type="Gene3D" id="2.60.120.430">
    <property type="entry name" value="Galactose-binding lectin"/>
    <property type="match status" value="1"/>
</dbReference>
<evidence type="ECO:0000256" key="3">
    <source>
        <dbReference type="SAM" id="SignalP"/>
    </source>
</evidence>
<dbReference type="Proteomes" id="UP001429354">
    <property type="component" value="Unassembled WGS sequence"/>
</dbReference>
<dbReference type="PANTHER" id="PTHR30620:SF77">
    <property type="entry name" value="LYSOSOMAL BETA GLUCOSIDASE-LIKE"/>
    <property type="match status" value="1"/>
</dbReference>
<feature type="domain" description="ExoP galactose-binding-like" evidence="6">
    <location>
        <begin position="708"/>
        <end position="850"/>
    </location>
</feature>
<dbReference type="Pfam" id="PF18559">
    <property type="entry name" value="Exop_C"/>
    <property type="match status" value="1"/>
</dbReference>
<organism evidence="7 8">
    <name type="scientific">Pseudoxanthomonas gei</name>
    <dbReference type="NCBI Taxonomy" id="1383030"/>
    <lineage>
        <taxon>Bacteria</taxon>
        <taxon>Pseudomonadati</taxon>
        <taxon>Pseudomonadota</taxon>
        <taxon>Gammaproteobacteria</taxon>
        <taxon>Lysobacterales</taxon>
        <taxon>Lysobacteraceae</taxon>
        <taxon>Pseudoxanthomonas</taxon>
    </lineage>
</organism>
<dbReference type="EMBL" id="QOVG01000004">
    <property type="protein sequence ID" value="NDK38619.1"/>
    <property type="molecule type" value="Genomic_DNA"/>
</dbReference>
<feature type="compositionally biased region" description="Low complexity" evidence="2">
    <location>
        <begin position="36"/>
        <end position="56"/>
    </location>
</feature>